<dbReference type="EMBL" id="DTMF01000015">
    <property type="protein sequence ID" value="HGF32845.1"/>
    <property type="molecule type" value="Genomic_DNA"/>
</dbReference>
<dbReference type="Gene3D" id="3.40.1260.10">
    <property type="entry name" value="DsrEFH-like"/>
    <property type="match status" value="1"/>
</dbReference>
<dbReference type="InterPro" id="IPR003787">
    <property type="entry name" value="Sulphur_relay_DsrE/F-like"/>
</dbReference>
<dbReference type="SUPFAM" id="SSF75169">
    <property type="entry name" value="DsrEFH-like"/>
    <property type="match status" value="1"/>
</dbReference>
<reference evidence="1" key="1">
    <citation type="journal article" date="2020" name="mSystems">
        <title>Genome- and Community-Level Interaction Insights into Carbon Utilization and Element Cycling Functions of Hydrothermarchaeota in Hydrothermal Sediment.</title>
        <authorList>
            <person name="Zhou Z."/>
            <person name="Liu Y."/>
            <person name="Xu W."/>
            <person name="Pan J."/>
            <person name="Luo Z.H."/>
            <person name="Li M."/>
        </authorList>
    </citation>
    <scope>NUCLEOTIDE SEQUENCE [LARGE SCALE GENOMIC DNA]</scope>
    <source>
        <strain evidence="1">SpSt-897</strain>
    </source>
</reference>
<proteinExistence type="predicted"/>
<dbReference type="AlphaFoldDB" id="A0A7C3Z076"/>
<dbReference type="InterPro" id="IPR027396">
    <property type="entry name" value="DsrEFH-like"/>
</dbReference>
<accession>A0A7C3Z076</accession>
<gene>
    <name evidence="1" type="ORF">ENW96_00445</name>
</gene>
<comment type="caution">
    <text evidence="1">The sequence shown here is derived from an EMBL/GenBank/DDBJ whole genome shotgun (WGS) entry which is preliminary data.</text>
</comment>
<organism evidence="1">
    <name type="scientific">Desulfobacca acetoxidans</name>
    <dbReference type="NCBI Taxonomy" id="60893"/>
    <lineage>
        <taxon>Bacteria</taxon>
        <taxon>Pseudomonadati</taxon>
        <taxon>Thermodesulfobacteriota</taxon>
        <taxon>Desulfobaccia</taxon>
        <taxon>Desulfobaccales</taxon>
        <taxon>Desulfobaccaceae</taxon>
        <taxon>Desulfobacca</taxon>
    </lineage>
</organism>
<name>A0A7C3Z076_9BACT</name>
<protein>
    <submittedName>
        <fullName evidence="1">Multidrug transporter</fullName>
    </submittedName>
</protein>
<evidence type="ECO:0000313" key="1">
    <source>
        <dbReference type="EMBL" id="HGF32845.1"/>
    </source>
</evidence>
<sequence>MAEEKKEKMVFIATHGPEHPEKATFPFLMANAAQAMDIEAAVALQGVSVLLARKGCAEHVFAAGLTPLKELIDNFLDNGGRLLVCIPCIEERKISPEELIPKAELVKAGALILEVNSATSTLVY</sequence>
<dbReference type="Pfam" id="PF02635">
    <property type="entry name" value="DsrE"/>
    <property type="match status" value="1"/>
</dbReference>